<dbReference type="PATRIC" id="fig|176090.4.peg.1390"/>
<dbReference type="eggNOG" id="COG1247">
    <property type="taxonomic scope" value="Bacteria"/>
</dbReference>
<gene>
    <name evidence="2" type="ORF">SSIN_1428</name>
</gene>
<organism evidence="2 3">
    <name type="scientific">Streptococcus sinensis</name>
    <dbReference type="NCBI Taxonomy" id="176090"/>
    <lineage>
        <taxon>Bacteria</taxon>
        <taxon>Bacillati</taxon>
        <taxon>Bacillota</taxon>
        <taxon>Bacilli</taxon>
        <taxon>Lactobacillales</taxon>
        <taxon>Streptococcaceae</taxon>
        <taxon>Streptococcus</taxon>
    </lineage>
</organism>
<accession>A0A0A0DFH3</accession>
<keyword evidence="2" id="KW-0012">Acyltransferase</keyword>
<protein>
    <submittedName>
        <fullName evidence="2">Acetyltransferase</fullName>
        <ecNumber evidence="2">2.3.1.-</ecNumber>
    </submittedName>
</protein>
<comment type="caution">
    <text evidence="2">The sequence shown here is derived from an EMBL/GenBank/DDBJ whole genome shotgun (WGS) entry which is preliminary data.</text>
</comment>
<evidence type="ECO:0000313" key="3">
    <source>
        <dbReference type="Proteomes" id="UP000030019"/>
    </source>
</evidence>
<dbReference type="PANTHER" id="PTHR43415:SF3">
    <property type="entry name" value="GNAT-FAMILY ACETYLTRANSFERASE"/>
    <property type="match status" value="1"/>
</dbReference>
<evidence type="ECO:0000259" key="1">
    <source>
        <dbReference type="PROSITE" id="PS51186"/>
    </source>
</evidence>
<feature type="domain" description="N-acetyltransferase" evidence="1">
    <location>
        <begin position="6"/>
        <end position="173"/>
    </location>
</feature>
<dbReference type="STRING" id="176090.SSIN_1428"/>
<dbReference type="Pfam" id="PF00583">
    <property type="entry name" value="Acetyltransf_1"/>
    <property type="match status" value="1"/>
</dbReference>
<keyword evidence="3" id="KW-1185">Reference proteome</keyword>
<dbReference type="GO" id="GO:0016747">
    <property type="term" value="F:acyltransferase activity, transferring groups other than amino-acyl groups"/>
    <property type="evidence" value="ECO:0007669"/>
    <property type="project" value="InterPro"/>
</dbReference>
<dbReference type="InterPro" id="IPR016181">
    <property type="entry name" value="Acyl_CoA_acyltransferase"/>
</dbReference>
<evidence type="ECO:0000313" key="2">
    <source>
        <dbReference type="EMBL" id="KGM36809.1"/>
    </source>
</evidence>
<dbReference type="PROSITE" id="PS51186">
    <property type="entry name" value="GNAT"/>
    <property type="match status" value="1"/>
</dbReference>
<keyword evidence="2" id="KW-0808">Transferase</keyword>
<dbReference type="PANTHER" id="PTHR43415">
    <property type="entry name" value="SPERMIDINE N(1)-ACETYLTRANSFERASE"/>
    <property type="match status" value="1"/>
</dbReference>
<dbReference type="RefSeq" id="WP_037617297.1">
    <property type="nucleotide sequence ID" value="NZ_JPEN01000075.1"/>
</dbReference>
<dbReference type="Gene3D" id="3.40.630.30">
    <property type="match status" value="1"/>
</dbReference>
<proteinExistence type="predicted"/>
<dbReference type="Proteomes" id="UP000030019">
    <property type="component" value="Unassembled WGS sequence"/>
</dbReference>
<sequence length="173" mass="19718">MAEFELALREAEQTDAETLIAFLNQVGAESDYMTLDEAGILMDEGQMASFIQHQTESENQLYLLALLDDEIVGLVSITADFHERIRHIGQVFIVVKKAFWNQGLGRILLEEALAWAENNSILRRLELTVQVRNERAVHLYKELGFEIEGLQKRGAYLTEGIFLDVYLMGKLID</sequence>
<reference evidence="2 3" key="1">
    <citation type="submission" date="2014-06" db="EMBL/GenBank/DDBJ databases">
        <authorList>
            <person name="Teng J.L."/>
            <person name="Huang Y."/>
            <person name="Tse H."/>
            <person name="Lau S.K."/>
            <person name="Woo P.C."/>
        </authorList>
    </citation>
    <scope>NUCLEOTIDE SEQUENCE [LARGE SCALE GENOMIC DNA]</scope>
    <source>
        <strain evidence="2 3">HKU4</strain>
    </source>
</reference>
<dbReference type="SUPFAM" id="SSF55729">
    <property type="entry name" value="Acyl-CoA N-acyltransferases (Nat)"/>
    <property type="match status" value="1"/>
</dbReference>
<dbReference type="EMBL" id="JPEN01000075">
    <property type="protein sequence ID" value="KGM36809.1"/>
    <property type="molecule type" value="Genomic_DNA"/>
</dbReference>
<name>A0A0A0DFH3_9STRE</name>
<dbReference type="AlphaFoldDB" id="A0A0A0DFH3"/>
<dbReference type="CDD" id="cd04301">
    <property type="entry name" value="NAT_SF"/>
    <property type="match status" value="1"/>
</dbReference>
<dbReference type="InterPro" id="IPR000182">
    <property type="entry name" value="GNAT_dom"/>
</dbReference>
<dbReference type="EC" id="2.3.1.-" evidence="2"/>